<keyword evidence="4" id="KW-0238">DNA-binding</keyword>
<evidence type="ECO:0000313" key="10">
    <source>
        <dbReference type="EMBL" id="MBP2474624.1"/>
    </source>
</evidence>
<feature type="compositionally biased region" description="Low complexity" evidence="6">
    <location>
        <begin position="725"/>
        <end position="734"/>
    </location>
</feature>
<dbReference type="Proteomes" id="UP001519363">
    <property type="component" value="Unassembled WGS sequence"/>
</dbReference>
<proteinExistence type="inferred from homology"/>
<evidence type="ECO:0000313" key="11">
    <source>
        <dbReference type="Proteomes" id="UP001519363"/>
    </source>
</evidence>
<dbReference type="InterPro" id="IPR013325">
    <property type="entry name" value="RNA_pol_sigma_r2"/>
</dbReference>
<evidence type="ECO:0000259" key="9">
    <source>
        <dbReference type="Pfam" id="PF13490"/>
    </source>
</evidence>
<sequence>MATVQDEVQGPSDPELIGSVRAGSMDAYALLYERHVAAAYNLARQMSRSPSEADDLVSDAFAKVLDTLRAGKGPDAAFRAYLLTALRHNAYDRTRREKKVELSDDVAAYDSGVPFTDTAVAGLERTLAAKAFARLPERWQAVLWHTEVEQQTPAEIAPILGLTANGVSALAYRAREGLRQAYLQVHLDSVSAEACRATVDRLGAWTRDGLSKRETAQVEAHLDTCADCRALAAELRDVNGAMRVFIAPLILGGAVTAYLALSATKAAAAGLSLAAAAGAGAAAGASGGGAAGAASALPRQFLATGASAAAVVVAVAVALTAGGGSQEPQVAAPHTTTVAPPPASPPPPKPPQPPPPQPPPPSSPAQPPPPPPPPPPPAEPPPAEPPPAPTPVLAADAPSAPVQLTPGGPPVDLPVTVRNSGNGVSEPVTAALNLPPGVQAEVPGAGQRFAKLAVAPIGITCQGGTGRISCVTGRGLEPGEAVTFAFRLRAGLDVQPGQISGSVNAGAAISLALPAVTVRVKQNDALELRAETWNHGWWWPIRLDVTATNRGTREAPLTVVLTLPERTHPFAWTKRCRQTANVVTCTDTLKPGERVVFRSWLTSLGVIKGEVRVDGKLGEATAALTVPIHIREHPGRPVDTPGPTTSVLPSPTTSTAPSTSVKPSPGKKTTQDREPTSPKERPTEPGTPPPASPPAKPADPPKPTTPARTTTSAPPPPQCKPTLPPWLSWLLPEC</sequence>
<feature type="compositionally biased region" description="Basic and acidic residues" evidence="6">
    <location>
        <begin position="669"/>
        <end position="683"/>
    </location>
</feature>
<dbReference type="Gene3D" id="1.10.10.1320">
    <property type="entry name" value="Anti-sigma factor, zinc-finger domain"/>
    <property type="match status" value="1"/>
</dbReference>
<dbReference type="EMBL" id="JAGIOO010000001">
    <property type="protein sequence ID" value="MBP2474624.1"/>
    <property type="molecule type" value="Genomic_DNA"/>
</dbReference>
<feature type="domain" description="Putative zinc-finger" evidence="9">
    <location>
        <begin position="195"/>
        <end position="229"/>
    </location>
</feature>
<name>A0ABS5AEK5_9PSEU</name>
<protein>
    <submittedName>
        <fullName evidence="10">RNA polymerase sigma factor (Sigma-70 family)</fullName>
    </submittedName>
</protein>
<keyword evidence="11" id="KW-1185">Reference proteome</keyword>
<feature type="compositionally biased region" description="Pro residues" evidence="6">
    <location>
        <begin position="339"/>
        <end position="390"/>
    </location>
</feature>
<dbReference type="InterPro" id="IPR013324">
    <property type="entry name" value="RNA_pol_sigma_r3/r4-like"/>
</dbReference>
<dbReference type="InterPro" id="IPR041916">
    <property type="entry name" value="Anti_sigma_zinc_sf"/>
</dbReference>
<feature type="compositionally biased region" description="Low complexity" evidence="6">
    <location>
        <begin position="641"/>
        <end position="664"/>
    </location>
</feature>
<keyword evidence="7" id="KW-0472">Membrane</keyword>
<feature type="compositionally biased region" description="Low complexity" evidence="6">
    <location>
        <begin position="328"/>
        <end position="338"/>
    </location>
</feature>
<evidence type="ECO:0000256" key="4">
    <source>
        <dbReference type="ARBA" id="ARBA00023125"/>
    </source>
</evidence>
<evidence type="ECO:0000256" key="5">
    <source>
        <dbReference type="ARBA" id="ARBA00023163"/>
    </source>
</evidence>
<feature type="region of interest" description="Disordered" evidence="6">
    <location>
        <begin position="628"/>
        <end position="734"/>
    </location>
</feature>
<feature type="transmembrane region" description="Helical" evidence="7">
    <location>
        <begin position="301"/>
        <end position="321"/>
    </location>
</feature>
<feature type="transmembrane region" description="Helical" evidence="7">
    <location>
        <begin position="244"/>
        <end position="261"/>
    </location>
</feature>
<feature type="transmembrane region" description="Helical" evidence="7">
    <location>
        <begin position="267"/>
        <end position="289"/>
    </location>
</feature>
<reference evidence="10 11" key="1">
    <citation type="submission" date="2021-03" db="EMBL/GenBank/DDBJ databases">
        <title>Sequencing the genomes of 1000 actinobacteria strains.</title>
        <authorList>
            <person name="Klenk H.-P."/>
        </authorList>
    </citation>
    <scope>NUCLEOTIDE SEQUENCE [LARGE SCALE GENOMIC DNA]</scope>
    <source>
        <strain evidence="10 11">DSM 44580</strain>
    </source>
</reference>
<dbReference type="PANTHER" id="PTHR43133">
    <property type="entry name" value="RNA POLYMERASE ECF-TYPE SIGMA FACTO"/>
    <property type="match status" value="1"/>
</dbReference>
<dbReference type="InterPro" id="IPR036388">
    <property type="entry name" value="WH-like_DNA-bd_sf"/>
</dbReference>
<keyword evidence="2" id="KW-0805">Transcription regulation</keyword>
<dbReference type="SUPFAM" id="SSF101447">
    <property type="entry name" value="Formin homology 2 domain (FH2 domain)"/>
    <property type="match status" value="1"/>
</dbReference>
<dbReference type="RefSeq" id="WP_209707118.1">
    <property type="nucleotide sequence ID" value="NZ_JAGIOO010000001.1"/>
</dbReference>
<dbReference type="InterPro" id="IPR007627">
    <property type="entry name" value="RNA_pol_sigma70_r2"/>
</dbReference>
<keyword evidence="7" id="KW-0812">Transmembrane</keyword>
<dbReference type="Pfam" id="PF13490">
    <property type="entry name" value="zf-HC2"/>
    <property type="match status" value="1"/>
</dbReference>
<dbReference type="SUPFAM" id="SSF88659">
    <property type="entry name" value="Sigma3 and sigma4 domains of RNA polymerase sigma factors"/>
    <property type="match status" value="1"/>
</dbReference>
<evidence type="ECO:0000256" key="2">
    <source>
        <dbReference type="ARBA" id="ARBA00023015"/>
    </source>
</evidence>
<organism evidence="10 11">
    <name type="scientific">Crossiella equi</name>
    <dbReference type="NCBI Taxonomy" id="130796"/>
    <lineage>
        <taxon>Bacteria</taxon>
        <taxon>Bacillati</taxon>
        <taxon>Actinomycetota</taxon>
        <taxon>Actinomycetes</taxon>
        <taxon>Pseudonocardiales</taxon>
        <taxon>Pseudonocardiaceae</taxon>
        <taxon>Crossiella</taxon>
    </lineage>
</organism>
<evidence type="ECO:0000256" key="1">
    <source>
        <dbReference type="ARBA" id="ARBA00010641"/>
    </source>
</evidence>
<dbReference type="Gene3D" id="1.10.1740.10">
    <property type="match status" value="1"/>
</dbReference>
<dbReference type="SUPFAM" id="SSF88946">
    <property type="entry name" value="Sigma2 domain of RNA polymerase sigma factors"/>
    <property type="match status" value="1"/>
</dbReference>
<feature type="domain" description="RNA polymerase sigma-70 region 2" evidence="8">
    <location>
        <begin position="31"/>
        <end position="99"/>
    </location>
</feature>
<evidence type="ECO:0000256" key="3">
    <source>
        <dbReference type="ARBA" id="ARBA00023082"/>
    </source>
</evidence>
<dbReference type="Gene3D" id="1.10.10.10">
    <property type="entry name" value="Winged helix-like DNA-binding domain superfamily/Winged helix DNA-binding domain"/>
    <property type="match status" value="1"/>
</dbReference>
<feature type="compositionally biased region" description="Pro residues" evidence="6">
    <location>
        <begin position="713"/>
        <end position="724"/>
    </location>
</feature>
<dbReference type="Pfam" id="PF04542">
    <property type="entry name" value="Sigma70_r2"/>
    <property type="match status" value="1"/>
</dbReference>
<accession>A0ABS5AEK5</accession>
<keyword evidence="5" id="KW-0804">Transcription</keyword>
<evidence type="ECO:0000259" key="8">
    <source>
        <dbReference type="Pfam" id="PF04542"/>
    </source>
</evidence>
<dbReference type="PANTHER" id="PTHR43133:SF8">
    <property type="entry name" value="RNA POLYMERASE SIGMA FACTOR HI_1459-RELATED"/>
    <property type="match status" value="1"/>
</dbReference>
<feature type="region of interest" description="Disordered" evidence="6">
    <location>
        <begin position="324"/>
        <end position="414"/>
    </location>
</feature>
<comment type="similarity">
    <text evidence="1">Belongs to the sigma-70 factor family. ECF subfamily.</text>
</comment>
<dbReference type="InterPro" id="IPR039425">
    <property type="entry name" value="RNA_pol_sigma-70-like"/>
</dbReference>
<comment type="caution">
    <text evidence="10">The sequence shown here is derived from an EMBL/GenBank/DDBJ whole genome shotgun (WGS) entry which is preliminary data.</text>
</comment>
<keyword evidence="3" id="KW-0731">Sigma factor</keyword>
<gene>
    <name evidence="10" type="ORF">JOF53_003496</name>
</gene>
<dbReference type="InterPro" id="IPR027383">
    <property type="entry name" value="Znf_put"/>
</dbReference>
<keyword evidence="7" id="KW-1133">Transmembrane helix</keyword>
<feature type="compositionally biased region" description="Pro residues" evidence="6">
    <location>
        <begin position="685"/>
        <end position="704"/>
    </location>
</feature>
<dbReference type="NCBIfam" id="TIGR02937">
    <property type="entry name" value="sigma70-ECF"/>
    <property type="match status" value="1"/>
</dbReference>
<dbReference type="InterPro" id="IPR014284">
    <property type="entry name" value="RNA_pol_sigma-70_dom"/>
</dbReference>
<evidence type="ECO:0000256" key="6">
    <source>
        <dbReference type="SAM" id="MobiDB-lite"/>
    </source>
</evidence>
<evidence type="ECO:0000256" key="7">
    <source>
        <dbReference type="SAM" id="Phobius"/>
    </source>
</evidence>